<evidence type="ECO:0000259" key="2">
    <source>
        <dbReference type="PROSITE" id="PS50888"/>
    </source>
</evidence>
<name>A0AA88XYA4_PINIB</name>
<dbReference type="InterPro" id="IPR011598">
    <property type="entry name" value="bHLH_dom"/>
</dbReference>
<dbReference type="Gene3D" id="4.10.280.10">
    <property type="entry name" value="Helix-loop-helix DNA-binding domain"/>
    <property type="match status" value="1"/>
</dbReference>
<dbReference type="GO" id="GO:0007423">
    <property type="term" value="P:sensory organ development"/>
    <property type="evidence" value="ECO:0007669"/>
    <property type="project" value="TreeGrafter"/>
</dbReference>
<evidence type="ECO:0000256" key="1">
    <source>
        <dbReference type="SAM" id="MobiDB-lite"/>
    </source>
</evidence>
<dbReference type="GO" id="GO:0070888">
    <property type="term" value="F:E-box binding"/>
    <property type="evidence" value="ECO:0007669"/>
    <property type="project" value="TreeGrafter"/>
</dbReference>
<gene>
    <name evidence="3" type="ORF">FSP39_010580</name>
</gene>
<reference evidence="3" key="1">
    <citation type="submission" date="2019-08" db="EMBL/GenBank/DDBJ databases">
        <title>The improved chromosome-level genome for the pearl oyster Pinctada fucata martensii using PacBio sequencing and Hi-C.</title>
        <authorList>
            <person name="Zheng Z."/>
        </authorList>
    </citation>
    <scope>NUCLEOTIDE SEQUENCE</scope>
    <source>
        <strain evidence="3">ZZ-2019</strain>
        <tissue evidence="3">Adductor muscle</tissue>
    </source>
</reference>
<comment type="caution">
    <text evidence="3">The sequence shown here is derived from an EMBL/GenBank/DDBJ whole genome shotgun (WGS) entry which is preliminary data.</text>
</comment>
<evidence type="ECO:0000313" key="3">
    <source>
        <dbReference type="EMBL" id="KAK3090276.1"/>
    </source>
</evidence>
<feature type="domain" description="BHLH" evidence="2">
    <location>
        <begin position="78"/>
        <end position="132"/>
    </location>
</feature>
<feature type="region of interest" description="Disordered" evidence="1">
    <location>
        <begin position="143"/>
        <end position="167"/>
    </location>
</feature>
<dbReference type="AlphaFoldDB" id="A0AA88XYA4"/>
<accession>A0AA88XYA4</accession>
<dbReference type="SUPFAM" id="SSF47459">
    <property type="entry name" value="HLH, helix-loop-helix DNA-binding domain"/>
    <property type="match status" value="1"/>
</dbReference>
<dbReference type="PANTHER" id="PTHR19290">
    <property type="entry name" value="BASIC HELIX-LOOP-HELIX PROTEIN NEUROGENIN-RELATED"/>
    <property type="match status" value="1"/>
</dbReference>
<dbReference type="GO" id="GO:0003700">
    <property type="term" value="F:DNA-binding transcription factor activity"/>
    <property type="evidence" value="ECO:0007669"/>
    <property type="project" value="TreeGrafter"/>
</dbReference>
<dbReference type="PROSITE" id="PS50888">
    <property type="entry name" value="BHLH"/>
    <property type="match status" value="1"/>
</dbReference>
<dbReference type="CDD" id="cd11390">
    <property type="entry name" value="bHLH_TS"/>
    <property type="match status" value="1"/>
</dbReference>
<dbReference type="Proteomes" id="UP001186944">
    <property type="component" value="Unassembled WGS sequence"/>
</dbReference>
<dbReference type="InterPro" id="IPR036638">
    <property type="entry name" value="HLH_DNA-bd_sf"/>
</dbReference>
<dbReference type="GO" id="GO:0061564">
    <property type="term" value="P:axon development"/>
    <property type="evidence" value="ECO:0007669"/>
    <property type="project" value="TreeGrafter"/>
</dbReference>
<sequence length="167" mass="19280">MCLSFEDRNYVESVDFEYEYDYDYDGYGGSGQYGQNIQPEHVPSYTCHQYAYYDGQYQADHSPAEKPQSKKLKPVPDMMRVCATERERNRMHMLNDAFDELRKVVPKQNLSDHQKLSKIATLRLAIHYIAALVSTLRNSGVEIQSGGEQGHHGQARKAQRSKEKENQ</sequence>
<protein>
    <recommendedName>
        <fullName evidence="2">BHLH domain-containing protein</fullName>
    </recommendedName>
</protein>
<organism evidence="3 4">
    <name type="scientific">Pinctada imbricata</name>
    <name type="common">Atlantic pearl-oyster</name>
    <name type="synonym">Pinctada martensii</name>
    <dbReference type="NCBI Taxonomy" id="66713"/>
    <lineage>
        <taxon>Eukaryota</taxon>
        <taxon>Metazoa</taxon>
        <taxon>Spiralia</taxon>
        <taxon>Lophotrochozoa</taxon>
        <taxon>Mollusca</taxon>
        <taxon>Bivalvia</taxon>
        <taxon>Autobranchia</taxon>
        <taxon>Pteriomorphia</taxon>
        <taxon>Pterioida</taxon>
        <taxon>Pterioidea</taxon>
        <taxon>Pteriidae</taxon>
        <taxon>Pinctada</taxon>
    </lineage>
</organism>
<dbReference type="GO" id="GO:0005634">
    <property type="term" value="C:nucleus"/>
    <property type="evidence" value="ECO:0007669"/>
    <property type="project" value="TreeGrafter"/>
</dbReference>
<evidence type="ECO:0000313" key="4">
    <source>
        <dbReference type="Proteomes" id="UP001186944"/>
    </source>
</evidence>
<dbReference type="InterPro" id="IPR050359">
    <property type="entry name" value="bHLH_transcription_factors"/>
</dbReference>
<dbReference type="SMART" id="SM00353">
    <property type="entry name" value="HLH"/>
    <property type="match status" value="1"/>
</dbReference>
<proteinExistence type="predicted"/>
<dbReference type="EMBL" id="VSWD01000010">
    <property type="protein sequence ID" value="KAK3090276.1"/>
    <property type="molecule type" value="Genomic_DNA"/>
</dbReference>
<keyword evidence="4" id="KW-1185">Reference proteome</keyword>
<dbReference type="GO" id="GO:0045944">
    <property type="term" value="P:positive regulation of transcription by RNA polymerase II"/>
    <property type="evidence" value="ECO:0007669"/>
    <property type="project" value="TreeGrafter"/>
</dbReference>
<dbReference type="GO" id="GO:0046983">
    <property type="term" value="F:protein dimerization activity"/>
    <property type="evidence" value="ECO:0007669"/>
    <property type="project" value="InterPro"/>
</dbReference>
<dbReference type="Pfam" id="PF00010">
    <property type="entry name" value="HLH"/>
    <property type="match status" value="1"/>
</dbReference>